<dbReference type="Pfam" id="PF00583">
    <property type="entry name" value="Acetyltransf_1"/>
    <property type="match status" value="1"/>
</dbReference>
<evidence type="ECO:0000313" key="3">
    <source>
        <dbReference type="Proteomes" id="UP001235343"/>
    </source>
</evidence>
<accession>A0ABT7L2N9</accession>
<organism evidence="2 3">
    <name type="scientific">Aquibacillus rhizosphaerae</name>
    <dbReference type="NCBI Taxonomy" id="3051431"/>
    <lineage>
        <taxon>Bacteria</taxon>
        <taxon>Bacillati</taxon>
        <taxon>Bacillota</taxon>
        <taxon>Bacilli</taxon>
        <taxon>Bacillales</taxon>
        <taxon>Bacillaceae</taxon>
        <taxon>Aquibacillus</taxon>
    </lineage>
</organism>
<feature type="domain" description="N-acetyltransferase" evidence="1">
    <location>
        <begin position="1"/>
        <end position="164"/>
    </location>
</feature>
<evidence type="ECO:0000259" key="1">
    <source>
        <dbReference type="PROSITE" id="PS51186"/>
    </source>
</evidence>
<dbReference type="Gene3D" id="3.40.630.30">
    <property type="match status" value="1"/>
</dbReference>
<dbReference type="Proteomes" id="UP001235343">
    <property type="component" value="Unassembled WGS sequence"/>
</dbReference>
<keyword evidence="3" id="KW-1185">Reference proteome</keyword>
<name>A0ABT7L2N9_9BACI</name>
<dbReference type="InterPro" id="IPR000182">
    <property type="entry name" value="GNAT_dom"/>
</dbReference>
<proteinExistence type="predicted"/>
<protein>
    <submittedName>
        <fullName evidence="2">GNAT family N-acetyltransferase</fullName>
    </submittedName>
</protein>
<sequence>MIRIASIQNLPDINSMVQDSIKLMNERGNYQWDSTYPLPTHYEEDFNKHELYVYEKGRSIVAAVTVSEDEHSEYPEISWSKTAKAITIKRLVVSPHVRGEGIADTLFKFAEQVALEKYLYYIKTDTFSKNSSAQKLFARFNYNFVEKRYVEEKNDSILYYEKFL</sequence>
<comment type="caution">
    <text evidence="2">The sequence shown here is derived from an EMBL/GenBank/DDBJ whole genome shotgun (WGS) entry which is preliminary data.</text>
</comment>
<reference evidence="2 3" key="1">
    <citation type="submission" date="2023-06" db="EMBL/GenBank/DDBJ databases">
        <title>Aquibacillus rhizosphaerae LR5S19.</title>
        <authorList>
            <person name="Sun J.-Q."/>
        </authorList>
    </citation>
    <scope>NUCLEOTIDE SEQUENCE [LARGE SCALE GENOMIC DNA]</scope>
    <source>
        <strain evidence="2 3">LR5S19</strain>
    </source>
</reference>
<dbReference type="EMBL" id="JASTZU010000022">
    <property type="protein sequence ID" value="MDL4840135.1"/>
    <property type="molecule type" value="Genomic_DNA"/>
</dbReference>
<dbReference type="SUPFAM" id="SSF55729">
    <property type="entry name" value="Acyl-CoA N-acyltransferases (Nat)"/>
    <property type="match status" value="1"/>
</dbReference>
<dbReference type="PROSITE" id="PS51186">
    <property type="entry name" value="GNAT"/>
    <property type="match status" value="1"/>
</dbReference>
<dbReference type="CDD" id="cd04301">
    <property type="entry name" value="NAT_SF"/>
    <property type="match status" value="1"/>
</dbReference>
<dbReference type="InterPro" id="IPR016181">
    <property type="entry name" value="Acyl_CoA_acyltransferase"/>
</dbReference>
<dbReference type="RefSeq" id="WP_285931133.1">
    <property type="nucleotide sequence ID" value="NZ_JASTZU010000022.1"/>
</dbReference>
<evidence type="ECO:0000313" key="2">
    <source>
        <dbReference type="EMBL" id="MDL4840135.1"/>
    </source>
</evidence>
<gene>
    <name evidence="2" type="ORF">QQS35_06640</name>
</gene>